<protein>
    <submittedName>
        <fullName evidence="1">Type I-E CRISPR-associated protein Cas7/Cse4/CasC</fullName>
    </submittedName>
</protein>
<dbReference type="RefSeq" id="WP_369185375.1">
    <property type="nucleotide sequence ID" value="NZ_CP163445.1"/>
</dbReference>
<dbReference type="NCBIfam" id="TIGR01869">
    <property type="entry name" value="casC_Cse4"/>
    <property type="match status" value="1"/>
</dbReference>
<dbReference type="InterPro" id="IPR010148">
    <property type="entry name" value="CRISPR-assoc_prot_CT1975"/>
</dbReference>
<organism evidence="1">
    <name type="scientific">Streptomyces sp. Y1</name>
    <dbReference type="NCBI Taxonomy" id="3238634"/>
    <lineage>
        <taxon>Bacteria</taxon>
        <taxon>Bacillati</taxon>
        <taxon>Actinomycetota</taxon>
        <taxon>Actinomycetes</taxon>
        <taxon>Kitasatosporales</taxon>
        <taxon>Streptomycetaceae</taxon>
        <taxon>Streptomyces</taxon>
    </lineage>
</organism>
<evidence type="ECO:0000313" key="1">
    <source>
        <dbReference type="EMBL" id="XDQ83198.1"/>
    </source>
</evidence>
<proteinExistence type="predicted"/>
<dbReference type="AlphaFoldDB" id="A0AB39TW24"/>
<accession>A0AB39TW24</accession>
<name>A0AB39TW24_9ACTN</name>
<dbReference type="EMBL" id="CP163445">
    <property type="protein sequence ID" value="XDQ83198.1"/>
    <property type="molecule type" value="Genomic_DNA"/>
</dbReference>
<gene>
    <name evidence="1" type="primary">cas7e</name>
    <name evidence="1" type="ORF">AB2U05_34175</name>
</gene>
<reference evidence="1" key="1">
    <citation type="submission" date="2024-07" db="EMBL/GenBank/DDBJ databases">
        <authorList>
            <person name="Yu S.T."/>
        </authorList>
    </citation>
    <scope>NUCLEOTIDE SEQUENCE</scope>
    <source>
        <strain evidence="1">Y1</strain>
    </source>
</reference>
<sequence length="381" mass="40312">MKRRLYLDLHVIHSYPLSCLNRDDLNIPKTAFYGGEQRGRISSQSGKRHVRVEVEDRLGEWAVRTKRLPESIAAELVRAGGWDEELAQRAGRMVVLAAGVKGVAVDGDNDTNSMLLLPRAGIAELAEVAVGQRELVEAAVDRKKEEVAQAKLVKAAGGRVLEVLRGRTSSIAAFGRMLANEPGSAVAGAVQVAHQLTTHAVAVQPDYFTAVDDITRGQEDESGSAHLGTAFHTSGTYYRYSSVNLPELAGNLGGDGEGARRVAVEFARAFAVVVPSARQGSTAPFTPPSLVHVVLRGDQPVNLGGAFERPVAAERGSGFVQPSIGRLDEHAGAVNAFYGDGGVLARAYTGLGVGAVEHLGEDSGSLEKLLSTVDVAIGEHL</sequence>
<dbReference type="Pfam" id="PF09344">
    <property type="entry name" value="Cas_CT1975"/>
    <property type="match status" value="1"/>
</dbReference>